<dbReference type="SFLD" id="SFLDG01129">
    <property type="entry name" value="C1.5:_HAD__Beta-PGM__Phosphata"/>
    <property type="match status" value="1"/>
</dbReference>
<dbReference type="InterPro" id="IPR023214">
    <property type="entry name" value="HAD_sf"/>
</dbReference>
<sequence length="220" mass="24308">MLQAILFDLDGTLADTDPIHFRIWQQLLRSHQIEIDATSYQQHISGRLNADIMADLLPHLAAEAQVQFAVDKEARFRELAVNELRPLAGLLPLLAWIEQQGLKTAVVTNAPRQNAAFMLETLNLTQRFRTVILAGELPKGKPDPLPYQEAMRQLQVQPAQTLAFEDSPSGLRSAVAAQVTTVGMATTHTPESLYALGADLVVTDFTDERLKQFGLLTAAQ</sequence>
<dbReference type="InterPro" id="IPR041492">
    <property type="entry name" value="HAD_2"/>
</dbReference>
<organism evidence="6 7">
    <name type="scientific">Almyronema epifaneia S1</name>
    <dbReference type="NCBI Taxonomy" id="2991925"/>
    <lineage>
        <taxon>Bacteria</taxon>
        <taxon>Bacillati</taxon>
        <taxon>Cyanobacteriota</taxon>
        <taxon>Cyanophyceae</taxon>
        <taxon>Nodosilineales</taxon>
        <taxon>Nodosilineaceae</taxon>
        <taxon>Almyronema</taxon>
        <taxon>Almyronema epifaneia</taxon>
    </lineage>
</organism>
<evidence type="ECO:0000256" key="3">
    <source>
        <dbReference type="ARBA" id="ARBA00022723"/>
    </source>
</evidence>
<dbReference type="SFLD" id="SFLDG01135">
    <property type="entry name" value="C1.5.6:_HAD__Beta-PGM__Phospha"/>
    <property type="match status" value="1"/>
</dbReference>
<evidence type="ECO:0000256" key="5">
    <source>
        <dbReference type="ARBA" id="ARBA00023277"/>
    </source>
</evidence>
<keyword evidence="6" id="KW-0378">Hydrolase</keyword>
<accession>A0ABW6ICW4</accession>
<dbReference type="PANTHER" id="PTHR46193:SF18">
    <property type="entry name" value="HEXITOL PHOSPHATASE B"/>
    <property type="match status" value="1"/>
</dbReference>
<dbReference type="InterPro" id="IPR006439">
    <property type="entry name" value="HAD-SF_hydro_IA"/>
</dbReference>
<keyword evidence="4" id="KW-0460">Magnesium</keyword>
<dbReference type="PANTHER" id="PTHR46193">
    <property type="entry name" value="6-PHOSPHOGLUCONATE PHOSPHATASE"/>
    <property type="match status" value="1"/>
</dbReference>
<dbReference type="SFLD" id="SFLDS00003">
    <property type="entry name" value="Haloacid_Dehalogenase"/>
    <property type="match status" value="1"/>
</dbReference>
<dbReference type="RefSeq" id="WP_377963352.1">
    <property type="nucleotide sequence ID" value="NZ_JBHZOL010000046.1"/>
</dbReference>
<dbReference type="SUPFAM" id="SSF56784">
    <property type="entry name" value="HAD-like"/>
    <property type="match status" value="1"/>
</dbReference>
<dbReference type="InterPro" id="IPR036412">
    <property type="entry name" value="HAD-like_sf"/>
</dbReference>
<keyword evidence="5" id="KW-0119">Carbohydrate metabolism</keyword>
<dbReference type="CDD" id="cd07505">
    <property type="entry name" value="HAD_BPGM-like"/>
    <property type="match status" value="1"/>
</dbReference>
<dbReference type="GO" id="GO:0016787">
    <property type="term" value="F:hydrolase activity"/>
    <property type="evidence" value="ECO:0007669"/>
    <property type="project" value="UniProtKB-KW"/>
</dbReference>
<evidence type="ECO:0000256" key="4">
    <source>
        <dbReference type="ARBA" id="ARBA00022842"/>
    </source>
</evidence>
<dbReference type="Gene3D" id="3.40.50.1000">
    <property type="entry name" value="HAD superfamily/HAD-like"/>
    <property type="match status" value="1"/>
</dbReference>
<dbReference type="Pfam" id="PF13419">
    <property type="entry name" value="HAD_2"/>
    <property type="match status" value="1"/>
</dbReference>
<reference evidence="6 7" key="1">
    <citation type="submission" date="2024-10" db="EMBL/GenBank/DDBJ databases">
        <authorList>
            <person name="Ratan Roy A."/>
            <person name="Morales Sandoval P.H."/>
            <person name="De Los Santos Villalobos S."/>
            <person name="Chakraborty S."/>
            <person name="Mukherjee J."/>
        </authorList>
    </citation>
    <scope>NUCLEOTIDE SEQUENCE [LARGE SCALE GENOMIC DNA]</scope>
    <source>
        <strain evidence="6 7">S1</strain>
    </source>
</reference>
<evidence type="ECO:0000256" key="2">
    <source>
        <dbReference type="ARBA" id="ARBA00006171"/>
    </source>
</evidence>
<comment type="similarity">
    <text evidence="2">Belongs to the HAD-like hydrolase superfamily. CbbY/CbbZ/Gph/YieH family.</text>
</comment>
<gene>
    <name evidence="6" type="ORF">ACFVKH_06985</name>
</gene>
<comment type="cofactor">
    <cofactor evidence="1">
        <name>Mg(2+)</name>
        <dbReference type="ChEBI" id="CHEBI:18420"/>
    </cofactor>
</comment>
<dbReference type="NCBIfam" id="TIGR01509">
    <property type="entry name" value="HAD-SF-IA-v3"/>
    <property type="match status" value="1"/>
</dbReference>
<dbReference type="InterPro" id="IPR023198">
    <property type="entry name" value="PGP-like_dom2"/>
</dbReference>
<protein>
    <submittedName>
        <fullName evidence="6">HAD family hydrolase</fullName>
    </submittedName>
</protein>
<dbReference type="InterPro" id="IPR051600">
    <property type="entry name" value="Beta-PGM-like"/>
</dbReference>
<keyword evidence="7" id="KW-1185">Reference proteome</keyword>
<dbReference type="Gene3D" id="1.10.150.240">
    <property type="entry name" value="Putative phosphatase, domain 2"/>
    <property type="match status" value="1"/>
</dbReference>
<proteinExistence type="inferred from homology"/>
<keyword evidence="3" id="KW-0479">Metal-binding</keyword>
<evidence type="ECO:0000313" key="6">
    <source>
        <dbReference type="EMBL" id="MFE4106011.1"/>
    </source>
</evidence>
<evidence type="ECO:0000313" key="7">
    <source>
        <dbReference type="Proteomes" id="UP001600165"/>
    </source>
</evidence>
<name>A0ABW6ICW4_9CYAN</name>
<dbReference type="Proteomes" id="UP001600165">
    <property type="component" value="Unassembled WGS sequence"/>
</dbReference>
<dbReference type="EMBL" id="JBHZOL010000046">
    <property type="protein sequence ID" value="MFE4106011.1"/>
    <property type="molecule type" value="Genomic_DNA"/>
</dbReference>
<comment type="caution">
    <text evidence="6">The sequence shown here is derived from an EMBL/GenBank/DDBJ whole genome shotgun (WGS) entry which is preliminary data.</text>
</comment>
<evidence type="ECO:0000256" key="1">
    <source>
        <dbReference type="ARBA" id="ARBA00001946"/>
    </source>
</evidence>